<name>A1RZZ1_THEPD</name>
<dbReference type="PANTHER" id="PTHR42949">
    <property type="entry name" value="ANAEROBIC GLYCEROL-3-PHOSPHATE DEHYDROGENASE SUBUNIT B"/>
    <property type="match status" value="1"/>
</dbReference>
<dbReference type="HOGENOM" id="CLU_862275_0_0_2"/>
<dbReference type="EnsemblBacteria" id="ABL78771">
    <property type="protein sequence ID" value="ABL78771"/>
    <property type="gene ID" value="Tpen_1374"/>
</dbReference>
<evidence type="ECO:0000313" key="3">
    <source>
        <dbReference type="Proteomes" id="UP000000641"/>
    </source>
</evidence>
<reference evidence="3" key="1">
    <citation type="journal article" date="2008" name="J. Bacteriol.">
        <title>Genome sequence of Thermofilum pendens reveals an exceptional loss of biosynthetic pathways without genome reduction.</title>
        <authorList>
            <person name="Anderson I."/>
            <person name="Rodriguez J."/>
            <person name="Susanti D."/>
            <person name="Porat I."/>
            <person name="Reich C."/>
            <person name="Ulrich L.E."/>
            <person name="Elkins J.G."/>
            <person name="Mavromatis K."/>
            <person name="Lykidis A."/>
            <person name="Kim E."/>
            <person name="Thompson L.S."/>
            <person name="Nolan M."/>
            <person name="Land M."/>
            <person name="Copeland A."/>
            <person name="Lapidus A."/>
            <person name="Lucas S."/>
            <person name="Detter C."/>
            <person name="Zhulin I.B."/>
            <person name="Olsen G.J."/>
            <person name="Whitman W."/>
            <person name="Mukhopadhyay B."/>
            <person name="Bristow J."/>
            <person name="Kyrpides N."/>
        </authorList>
    </citation>
    <scope>NUCLEOTIDE SEQUENCE [LARGE SCALE GENOMIC DNA]</scope>
    <source>
        <strain evidence="3">DSM 2475 / Hrk 5</strain>
    </source>
</reference>
<dbReference type="AlphaFoldDB" id="A1RZZ1"/>
<evidence type="ECO:0000313" key="2">
    <source>
        <dbReference type="EMBL" id="ABL78771.1"/>
    </source>
</evidence>
<dbReference type="InterPro" id="IPR036188">
    <property type="entry name" value="FAD/NAD-bd_sf"/>
</dbReference>
<keyword evidence="1" id="KW-0560">Oxidoreductase</keyword>
<proteinExistence type="predicted"/>
<dbReference type="GO" id="GO:0016491">
    <property type="term" value="F:oxidoreductase activity"/>
    <property type="evidence" value="ECO:0007669"/>
    <property type="project" value="UniProtKB-KW"/>
</dbReference>
<dbReference type="InterPro" id="IPR051691">
    <property type="entry name" value="Metab_Enz_Cyan_OpOx_G3PDH"/>
</dbReference>
<dbReference type="PANTHER" id="PTHR42949:SF3">
    <property type="entry name" value="ANAEROBIC GLYCEROL-3-PHOSPHATE DEHYDROGENASE SUBUNIT B"/>
    <property type="match status" value="1"/>
</dbReference>
<gene>
    <name evidence="2" type="ordered locus">Tpen_1374</name>
</gene>
<dbReference type="Proteomes" id="UP000000641">
    <property type="component" value="Chromosome"/>
</dbReference>
<dbReference type="Pfam" id="PF13450">
    <property type="entry name" value="NAD_binding_8"/>
    <property type="match status" value="1"/>
</dbReference>
<dbReference type="KEGG" id="tpe:Tpen_1374"/>
<evidence type="ECO:0000256" key="1">
    <source>
        <dbReference type="ARBA" id="ARBA00023002"/>
    </source>
</evidence>
<accession>A1RZZ1</accession>
<sequence length="313" mass="34143">MVIGSGLSGLALADSLRGVEVEVYEVRREPGGFFARDDYPVDGVRGSELVSRLLAGRKVRTGVAAFRLDEGGAWFLGEEGAFRAEGRVVLATGFRERTAVELGVYGCRPAGVFPLTAAWDFANMGYSVGDRVLIYGFNHYTLSLASRLVKVCDKVVILYREPSLVHSVDEALRLGVEVERGRVRRVEGRDRVELVKTDSSELRVDALVLGELAPWNPLGGRLLAGNAFMVIESPLKLVESSRLLAELLEAGGELRRVEGGVPAFPGYVSEKHRRVMLGVGRGARVRLGDRIVTTEEPYQVVELPPGKPRVEVA</sequence>
<dbReference type="Gene3D" id="3.50.50.60">
    <property type="entry name" value="FAD/NAD(P)-binding domain"/>
    <property type="match status" value="2"/>
</dbReference>
<protein>
    <submittedName>
        <fullName evidence="2">Uncharacterized protein</fullName>
    </submittedName>
</protein>
<keyword evidence="3" id="KW-1185">Reference proteome</keyword>
<dbReference type="SUPFAM" id="SSF51905">
    <property type="entry name" value="FAD/NAD(P)-binding domain"/>
    <property type="match status" value="1"/>
</dbReference>
<dbReference type="STRING" id="368408.Tpen_1374"/>
<dbReference type="eggNOG" id="arCOG01293">
    <property type="taxonomic scope" value="Archaea"/>
</dbReference>
<dbReference type="EMBL" id="CP000505">
    <property type="protein sequence ID" value="ABL78771.1"/>
    <property type="molecule type" value="Genomic_DNA"/>
</dbReference>
<organism evidence="2 3">
    <name type="scientific">Thermofilum pendens (strain DSM 2475 / Hrk 5)</name>
    <dbReference type="NCBI Taxonomy" id="368408"/>
    <lineage>
        <taxon>Archaea</taxon>
        <taxon>Thermoproteota</taxon>
        <taxon>Thermoprotei</taxon>
        <taxon>Thermofilales</taxon>
        <taxon>Thermofilaceae</taxon>
        <taxon>Thermofilum</taxon>
    </lineage>
</organism>